<accession>A0ABV6DLU4</accession>
<protein>
    <submittedName>
        <fullName evidence="2">Uncharacterized protein</fullName>
    </submittedName>
</protein>
<dbReference type="RefSeq" id="WP_377470887.1">
    <property type="nucleotide sequence ID" value="NZ_JBHLWN010000055.1"/>
</dbReference>
<feature type="region of interest" description="Disordered" evidence="1">
    <location>
        <begin position="201"/>
        <end position="229"/>
    </location>
</feature>
<dbReference type="EMBL" id="JBHLWN010000055">
    <property type="protein sequence ID" value="MFC0213573.1"/>
    <property type="molecule type" value="Genomic_DNA"/>
</dbReference>
<sequence length="386" mass="44525">MGISNANKQAICEKYRTYLEIIYTFGNKVMMMKQLHQYAELLGIARSFSAFYCSIIELIDAEILRKESFAAFGKKTQLHMLVMRKFGIRYIEEKHDSYSVASVPKAQGNERILVSIFKNQYILNKIVPIIQRTSKEVTLETINQKLERHHSTILYNKNQGLSFLLKMRDEATLQDHLDMVSINQDIERMKAIKQKMEEGLRRGAEVSNGKGKGKSRVQPSSASEIDDVENIADKNRGLNKDEKITNYTIDTMLAFNAYMAQIRFDEGQIKIAVLVFDIHNRSNIYKIGTHIACMYHLFRHYFKSKLELTVGIVSIDEFASNHLKMQAESAVIDFISKEKKGTRLSSLLKSWMIDEAMQGQIKVHFVDYNITNDYLDGIKHANLLRR</sequence>
<keyword evidence="3" id="KW-1185">Reference proteome</keyword>
<comment type="caution">
    <text evidence="2">The sequence shown here is derived from an EMBL/GenBank/DDBJ whole genome shotgun (WGS) entry which is preliminary data.</text>
</comment>
<gene>
    <name evidence="2" type="ORF">ACFFK0_14100</name>
</gene>
<evidence type="ECO:0000313" key="3">
    <source>
        <dbReference type="Proteomes" id="UP001589776"/>
    </source>
</evidence>
<evidence type="ECO:0000256" key="1">
    <source>
        <dbReference type="SAM" id="MobiDB-lite"/>
    </source>
</evidence>
<name>A0ABV6DLU4_9BACL</name>
<dbReference type="Proteomes" id="UP001589776">
    <property type="component" value="Unassembled WGS sequence"/>
</dbReference>
<evidence type="ECO:0000313" key="2">
    <source>
        <dbReference type="EMBL" id="MFC0213573.1"/>
    </source>
</evidence>
<proteinExistence type="predicted"/>
<organism evidence="2 3">
    <name type="scientific">Paenibacillus chartarius</name>
    <dbReference type="NCBI Taxonomy" id="747481"/>
    <lineage>
        <taxon>Bacteria</taxon>
        <taxon>Bacillati</taxon>
        <taxon>Bacillota</taxon>
        <taxon>Bacilli</taxon>
        <taxon>Bacillales</taxon>
        <taxon>Paenibacillaceae</taxon>
        <taxon>Paenibacillus</taxon>
    </lineage>
</organism>
<reference evidence="2 3" key="1">
    <citation type="submission" date="2024-09" db="EMBL/GenBank/DDBJ databases">
        <authorList>
            <person name="Sun Q."/>
            <person name="Mori K."/>
        </authorList>
    </citation>
    <scope>NUCLEOTIDE SEQUENCE [LARGE SCALE GENOMIC DNA]</scope>
    <source>
        <strain evidence="2 3">CCM 7759</strain>
    </source>
</reference>